<evidence type="ECO:0000313" key="3">
    <source>
        <dbReference type="EMBL" id="MBB2147995.1"/>
    </source>
</evidence>
<dbReference type="Gene3D" id="3.40.50.2300">
    <property type="match status" value="1"/>
</dbReference>
<proteinExistence type="predicted"/>
<gene>
    <name evidence="3" type="ORF">GM920_03620</name>
</gene>
<name>A0ABR6ERV5_9SPHI</name>
<dbReference type="InterPro" id="IPR011006">
    <property type="entry name" value="CheY-like_superfamily"/>
</dbReference>
<comment type="caution">
    <text evidence="3">The sequence shown here is derived from an EMBL/GenBank/DDBJ whole genome shotgun (WGS) entry which is preliminary data.</text>
</comment>
<dbReference type="EMBL" id="WNXC01000001">
    <property type="protein sequence ID" value="MBB2147995.1"/>
    <property type="molecule type" value="Genomic_DNA"/>
</dbReference>
<dbReference type="Pfam" id="PF00072">
    <property type="entry name" value="Response_reg"/>
    <property type="match status" value="1"/>
</dbReference>
<dbReference type="InterPro" id="IPR001789">
    <property type="entry name" value="Sig_transdc_resp-reg_receiver"/>
</dbReference>
<dbReference type="SMART" id="SM00448">
    <property type="entry name" value="REC"/>
    <property type="match status" value="1"/>
</dbReference>
<reference evidence="3 4" key="1">
    <citation type="submission" date="2019-11" db="EMBL/GenBank/DDBJ databases">
        <title>Description of Pedobacter sp. LMG 31462T.</title>
        <authorList>
            <person name="Carlier A."/>
            <person name="Qi S."/>
            <person name="Vandamme P."/>
        </authorList>
    </citation>
    <scope>NUCLEOTIDE SEQUENCE [LARGE SCALE GENOMIC DNA]</scope>
    <source>
        <strain evidence="3 4">LMG 31462</strain>
    </source>
</reference>
<dbReference type="PANTHER" id="PTHR44520">
    <property type="entry name" value="RESPONSE REGULATOR RCP1-RELATED"/>
    <property type="match status" value="1"/>
</dbReference>
<dbReference type="Proteomes" id="UP000636110">
    <property type="component" value="Unassembled WGS sequence"/>
</dbReference>
<organism evidence="3 4">
    <name type="scientific">Pedobacter gandavensis</name>
    <dbReference type="NCBI Taxonomy" id="2679963"/>
    <lineage>
        <taxon>Bacteria</taxon>
        <taxon>Pseudomonadati</taxon>
        <taxon>Bacteroidota</taxon>
        <taxon>Sphingobacteriia</taxon>
        <taxon>Sphingobacteriales</taxon>
        <taxon>Sphingobacteriaceae</taxon>
        <taxon>Pedobacter</taxon>
    </lineage>
</organism>
<dbReference type="InterPro" id="IPR052893">
    <property type="entry name" value="TCS_response_regulator"/>
</dbReference>
<sequence>MNSLKKIALIDDDSTYVFLTKRMIKSANISTQIDEFHDGLQALNFLKANQNNAEVLPDVIFLDLSMPIMDGWEFLEEYTEVEPSIRKSIILYIVSSSISPHDFERSRNFSVVSDFIIKPLNKERFIQIMGDLS</sequence>
<accession>A0ABR6ERV5</accession>
<feature type="modified residue" description="4-aspartylphosphate" evidence="1">
    <location>
        <position position="63"/>
    </location>
</feature>
<dbReference type="PROSITE" id="PS50110">
    <property type="entry name" value="RESPONSE_REGULATORY"/>
    <property type="match status" value="1"/>
</dbReference>
<dbReference type="SUPFAM" id="SSF52172">
    <property type="entry name" value="CheY-like"/>
    <property type="match status" value="1"/>
</dbReference>
<dbReference type="PANTHER" id="PTHR44520:SF2">
    <property type="entry name" value="RESPONSE REGULATOR RCP1"/>
    <property type="match status" value="1"/>
</dbReference>
<evidence type="ECO:0000256" key="1">
    <source>
        <dbReference type="PROSITE-ProRule" id="PRU00169"/>
    </source>
</evidence>
<keyword evidence="1" id="KW-0597">Phosphoprotein</keyword>
<evidence type="ECO:0000259" key="2">
    <source>
        <dbReference type="PROSITE" id="PS50110"/>
    </source>
</evidence>
<protein>
    <submittedName>
        <fullName evidence="3">Response regulator</fullName>
    </submittedName>
</protein>
<dbReference type="RefSeq" id="WP_182953496.1">
    <property type="nucleotide sequence ID" value="NZ_WNXC01000001.1"/>
</dbReference>
<feature type="domain" description="Response regulatory" evidence="2">
    <location>
        <begin position="6"/>
        <end position="133"/>
    </location>
</feature>
<keyword evidence="4" id="KW-1185">Reference proteome</keyword>
<evidence type="ECO:0000313" key="4">
    <source>
        <dbReference type="Proteomes" id="UP000636110"/>
    </source>
</evidence>